<evidence type="ECO:0000256" key="1">
    <source>
        <dbReference type="SAM" id="MobiDB-lite"/>
    </source>
</evidence>
<dbReference type="Proteomes" id="UP000680348">
    <property type="component" value="Unassembled WGS sequence"/>
</dbReference>
<name>A0A942I496_9HYPH</name>
<reference evidence="2" key="1">
    <citation type="submission" date="2021-04" db="EMBL/GenBank/DDBJ databases">
        <title>Pseudaminobacter soli sp. nov., isolated from paddy soil contaminated by heavy metals.</title>
        <authorList>
            <person name="Zhang K."/>
        </authorList>
    </citation>
    <scope>NUCLEOTIDE SEQUENCE</scope>
    <source>
        <strain evidence="2">19-2017</strain>
    </source>
</reference>
<proteinExistence type="predicted"/>
<feature type="region of interest" description="Disordered" evidence="1">
    <location>
        <begin position="1"/>
        <end position="34"/>
    </location>
</feature>
<keyword evidence="3" id="KW-1185">Reference proteome</keyword>
<sequence length="51" mass="5673">MLTADSPEIGSHKGILQSLGRVDEPFGDKRHNDRDAVDMSATFRQLKGPFM</sequence>
<accession>A0A942I496</accession>
<gene>
    <name evidence="2" type="ORF">KEU06_28535</name>
</gene>
<dbReference type="RefSeq" id="WP_188258081.1">
    <property type="nucleotide sequence ID" value="NZ_JABVCF010000029.1"/>
</dbReference>
<organism evidence="2 3">
    <name type="scientific">Pseudaminobacter soli</name>
    <name type="common">ex Zhang et al. 2022</name>
    <dbReference type="NCBI Taxonomy" id="2831468"/>
    <lineage>
        <taxon>Bacteria</taxon>
        <taxon>Pseudomonadati</taxon>
        <taxon>Pseudomonadota</taxon>
        <taxon>Alphaproteobacteria</taxon>
        <taxon>Hyphomicrobiales</taxon>
        <taxon>Phyllobacteriaceae</taxon>
        <taxon>Pseudaminobacter</taxon>
    </lineage>
</organism>
<feature type="compositionally biased region" description="Basic and acidic residues" evidence="1">
    <location>
        <begin position="21"/>
        <end position="34"/>
    </location>
</feature>
<dbReference type="AlphaFoldDB" id="A0A942I496"/>
<dbReference type="EMBL" id="JAGWCR010000029">
    <property type="protein sequence ID" value="MBS3652532.1"/>
    <property type="molecule type" value="Genomic_DNA"/>
</dbReference>
<evidence type="ECO:0000313" key="2">
    <source>
        <dbReference type="EMBL" id="MBS3652532.1"/>
    </source>
</evidence>
<protein>
    <submittedName>
        <fullName evidence="2">Uncharacterized protein</fullName>
    </submittedName>
</protein>
<evidence type="ECO:0000313" key="3">
    <source>
        <dbReference type="Proteomes" id="UP000680348"/>
    </source>
</evidence>
<comment type="caution">
    <text evidence="2">The sequence shown here is derived from an EMBL/GenBank/DDBJ whole genome shotgun (WGS) entry which is preliminary data.</text>
</comment>